<feature type="non-terminal residue" evidence="2">
    <location>
        <position position="87"/>
    </location>
</feature>
<evidence type="ECO:0000256" key="1">
    <source>
        <dbReference type="SAM" id="MobiDB-lite"/>
    </source>
</evidence>
<feature type="region of interest" description="Disordered" evidence="1">
    <location>
        <begin position="29"/>
        <end position="48"/>
    </location>
</feature>
<comment type="caution">
    <text evidence="2">The sequence shown here is derived from an EMBL/GenBank/DDBJ whole genome shotgun (WGS) entry which is preliminary data.</text>
</comment>
<dbReference type="Proteomes" id="UP000824469">
    <property type="component" value="Unassembled WGS sequence"/>
</dbReference>
<gene>
    <name evidence="2" type="ORF">KI387_035472</name>
</gene>
<keyword evidence="3" id="KW-1185">Reference proteome</keyword>
<name>A0AA38FNP6_TAXCH</name>
<protein>
    <submittedName>
        <fullName evidence="2">Uncharacterized protein</fullName>
    </submittedName>
</protein>
<evidence type="ECO:0000313" key="3">
    <source>
        <dbReference type="Proteomes" id="UP000824469"/>
    </source>
</evidence>
<feature type="region of interest" description="Disordered" evidence="1">
    <location>
        <begin position="68"/>
        <end position="87"/>
    </location>
</feature>
<feature type="compositionally biased region" description="Gly residues" evidence="1">
    <location>
        <begin position="77"/>
        <end position="87"/>
    </location>
</feature>
<reference evidence="2 3" key="1">
    <citation type="journal article" date="2021" name="Nat. Plants">
        <title>The Taxus genome provides insights into paclitaxel biosynthesis.</title>
        <authorList>
            <person name="Xiong X."/>
            <person name="Gou J."/>
            <person name="Liao Q."/>
            <person name="Li Y."/>
            <person name="Zhou Q."/>
            <person name="Bi G."/>
            <person name="Li C."/>
            <person name="Du R."/>
            <person name="Wang X."/>
            <person name="Sun T."/>
            <person name="Guo L."/>
            <person name="Liang H."/>
            <person name="Lu P."/>
            <person name="Wu Y."/>
            <person name="Zhang Z."/>
            <person name="Ro D.K."/>
            <person name="Shang Y."/>
            <person name="Huang S."/>
            <person name="Yan J."/>
        </authorList>
    </citation>
    <scope>NUCLEOTIDE SEQUENCE [LARGE SCALE GENOMIC DNA]</scope>
    <source>
        <strain evidence="2">Ta-2019</strain>
    </source>
</reference>
<evidence type="ECO:0000313" key="2">
    <source>
        <dbReference type="EMBL" id="KAH9307561.1"/>
    </source>
</evidence>
<accession>A0AA38FNP6</accession>
<feature type="non-terminal residue" evidence="2">
    <location>
        <position position="1"/>
    </location>
</feature>
<proteinExistence type="predicted"/>
<sequence>DFASERGGSVEATFVARMVDVLNGKMPIDGGGGGVGIGDRRIGSSSVRPETSALTLLKESYGVVNERSSPYEELDAGNGGGCGHPPQ</sequence>
<dbReference type="AlphaFoldDB" id="A0AA38FNP6"/>
<dbReference type="EMBL" id="JAHRHJ020000007">
    <property type="protein sequence ID" value="KAH9307561.1"/>
    <property type="molecule type" value="Genomic_DNA"/>
</dbReference>
<organism evidence="2 3">
    <name type="scientific">Taxus chinensis</name>
    <name type="common">Chinese yew</name>
    <name type="synonym">Taxus wallichiana var. chinensis</name>
    <dbReference type="NCBI Taxonomy" id="29808"/>
    <lineage>
        <taxon>Eukaryota</taxon>
        <taxon>Viridiplantae</taxon>
        <taxon>Streptophyta</taxon>
        <taxon>Embryophyta</taxon>
        <taxon>Tracheophyta</taxon>
        <taxon>Spermatophyta</taxon>
        <taxon>Pinopsida</taxon>
        <taxon>Pinidae</taxon>
        <taxon>Conifers II</taxon>
        <taxon>Cupressales</taxon>
        <taxon>Taxaceae</taxon>
        <taxon>Taxus</taxon>
    </lineage>
</organism>